<protein>
    <submittedName>
        <fullName evidence="2">Uncharacterized protein</fullName>
    </submittedName>
</protein>
<accession>A0A433QKT1</accession>
<gene>
    <name evidence="2" type="ORF">BC938DRAFT_479480</name>
</gene>
<dbReference type="EMBL" id="RBNJ01003957">
    <property type="protein sequence ID" value="RUS30375.1"/>
    <property type="molecule type" value="Genomic_DNA"/>
</dbReference>
<feature type="region of interest" description="Disordered" evidence="1">
    <location>
        <begin position="18"/>
        <end position="191"/>
    </location>
</feature>
<reference evidence="2 3" key="1">
    <citation type="journal article" date="2018" name="New Phytol.">
        <title>Phylogenomics of Endogonaceae and evolution of mycorrhizas within Mucoromycota.</title>
        <authorList>
            <person name="Chang Y."/>
            <person name="Desiro A."/>
            <person name="Na H."/>
            <person name="Sandor L."/>
            <person name="Lipzen A."/>
            <person name="Clum A."/>
            <person name="Barry K."/>
            <person name="Grigoriev I.V."/>
            <person name="Martin F.M."/>
            <person name="Stajich J.E."/>
            <person name="Smith M.E."/>
            <person name="Bonito G."/>
            <person name="Spatafora J.W."/>
        </authorList>
    </citation>
    <scope>NUCLEOTIDE SEQUENCE [LARGE SCALE GENOMIC DNA]</scope>
    <source>
        <strain evidence="2 3">AD002</strain>
    </source>
</reference>
<feature type="compositionally biased region" description="Low complexity" evidence="1">
    <location>
        <begin position="97"/>
        <end position="140"/>
    </location>
</feature>
<feature type="compositionally biased region" description="Low complexity" evidence="1">
    <location>
        <begin position="61"/>
        <end position="89"/>
    </location>
</feature>
<organism evidence="2 3">
    <name type="scientific">Jimgerdemannia flammicorona</name>
    <dbReference type="NCBI Taxonomy" id="994334"/>
    <lineage>
        <taxon>Eukaryota</taxon>
        <taxon>Fungi</taxon>
        <taxon>Fungi incertae sedis</taxon>
        <taxon>Mucoromycota</taxon>
        <taxon>Mucoromycotina</taxon>
        <taxon>Endogonomycetes</taxon>
        <taxon>Endogonales</taxon>
        <taxon>Endogonaceae</taxon>
        <taxon>Jimgerdemannia</taxon>
    </lineage>
</organism>
<keyword evidence="3" id="KW-1185">Reference proteome</keyword>
<evidence type="ECO:0000313" key="3">
    <source>
        <dbReference type="Proteomes" id="UP000274822"/>
    </source>
</evidence>
<dbReference type="AlphaFoldDB" id="A0A433QKT1"/>
<proteinExistence type="predicted"/>
<sequence length="355" mass="37438">MSQQELLEKRRRRRAEKILAGAGDRLTRITKTAHGPETADALGDRPITPSPAVTEERLKASTSSSGRSLSSPTPSPSTSTTSIRSIPISPSGPSPRPSSSYTLSSSAPSPRPSTSYTTGFSTPPALTPSSSLPTQSIPLTRNPSLNTSQPRQRPGTTRRASDADPDDSLGAPSTQSVPRVPLVPAEHFRTETPDELAQVRIYQEMMASMGMIPQGGFPPGFFPPGPTTPGATTPNPASMPDMLSGFPFPSASGSPFGFAGGPLGSLLLQAMTGNFGQPNVPRAQDETTRWWTLVHFVTMVVLGLWVISGQWATGAKELARLVWYSPYVPFGSTGDASEAVAGVVGTVGWDGLARR</sequence>
<comment type="caution">
    <text evidence="2">The sequence shown here is derived from an EMBL/GenBank/DDBJ whole genome shotgun (WGS) entry which is preliminary data.</text>
</comment>
<feature type="non-terminal residue" evidence="2">
    <location>
        <position position="355"/>
    </location>
</feature>
<name>A0A433QKT1_9FUNG</name>
<feature type="compositionally biased region" description="Polar residues" evidence="1">
    <location>
        <begin position="141"/>
        <end position="155"/>
    </location>
</feature>
<dbReference type="Proteomes" id="UP000274822">
    <property type="component" value="Unassembled WGS sequence"/>
</dbReference>
<evidence type="ECO:0000256" key="1">
    <source>
        <dbReference type="SAM" id="MobiDB-lite"/>
    </source>
</evidence>
<evidence type="ECO:0000313" key="2">
    <source>
        <dbReference type="EMBL" id="RUS30375.1"/>
    </source>
</evidence>